<dbReference type="EMBL" id="CVQI01001225">
    <property type="protein sequence ID" value="CRK07845.1"/>
    <property type="molecule type" value="Genomic_DNA"/>
</dbReference>
<dbReference type="SUPFAM" id="SSF52317">
    <property type="entry name" value="Class I glutamine amidotransferase-like"/>
    <property type="match status" value="1"/>
</dbReference>
<dbReference type="CDD" id="cd01741">
    <property type="entry name" value="GATase1_1"/>
    <property type="match status" value="1"/>
</dbReference>
<dbReference type="GO" id="GO:0005829">
    <property type="term" value="C:cytosol"/>
    <property type="evidence" value="ECO:0007669"/>
    <property type="project" value="TreeGrafter"/>
</dbReference>
<dbReference type="Proteomes" id="UP000045706">
    <property type="component" value="Unassembled WGS sequence"/>
</dbReference>
<proteinExistence type="predicted"/>
<evidence type="ECO:0000313" key="2">
    <source>
        <dbReference type="EMBL" id="CRK07845.1"/>
    </source>
</evidence>
<accession>A0A0G4KKE9</accession>
<feature type="domain" description="Glutamine amidotransferase" evidence="1">
    <location>
        <begin position="82"/>
        <end position="226"/>
    </location>
</feature>
<dbReference type="PANTHER" id="PTHR42695">
    <property type="entry name" value="GLUTAMINE AMIDOTRANSFERASE YLR126C-RELATED"/>
    <property type="match status" value="1"/>
</dbReference>
<dbReference type="Gene3D" id="3.40.50.880">
    <property type="match status" value="1"/>
</dbReference>
<dbReference type="InterPro" id="IPR044992">
    <property type="entry name" value="ChyE-like"/>
</dbReference>
<dbReference type="GO" id="GO:0005634">
    <property type="term" value="C:nucleus"/>
    <property type="evidence" value="ECO:0007669"/>
    <property type="project" value="TreeGrafter"/>
</dbReference>
<dbReference type="PANTHER" id="PTHR42695:SF4">
    <property type="entry name" value="GLUTAMINE AMIDOTRANSFERASE DOMAIN-CONTAINING PROTEIN"/>
    <property type="match status" value="1"/>
</dbReference>
<sequence>MVLTYKPSHETPSNAIVKLMVLETDEPHADTIESRGSFGEILFHHMFIAGQAHHPPLGIEVDYQHVVTEKGGILPTFDDMARFDGLLITGSVYDAHGDDQWILDLLSLLKELWTKRPDFHFTGVCFGHQLLARLLGAEVGPAPSGDWELGHCKIDLTKTGKRLFRVHDDEIHLHQMHQDQVKSPPTVESAKGLLPEDSQITVWGSSRHTAVQGLYIPNRLFTSQAHLAFDDHMVKRQIQMRVDMGSIQDLDHADRAAETGHLEHDGDAIAAAILRLFHFDDDGMDYGN</sequence>
<evidence type="ECO:0000313" key="3">
    <source>
        <dbReference type="Proteomes" id="UP000045706"/>
    </source>
</evidence>
<dbReference type="InterPro" id="IPR029062">
    <property type="entry name" value="Class_I_gatase-like"/>
</dbReference>
<gene>
    <name evidence="2" type="ORF">BN1723_008958</name>
</gene>
<dbReference type="Pfam" id="PF00117">
    <property type="entry name" value="GATase"/>
    <property type="match status" value="1"/>
</dbReference>
<evidence type="ECO:0000259" key="1">
    <source>
        <dbReference type="Pfam" id="PF00117"/>
    </source>
</evidence>
<reference evidence="3" key="1">
    <citation type="submission" date="2015-05" db="EMBL/GenBank/DDBJ databases">
        <authorList>
            <person name="Fogelqvist Johan"/>
        </authorList>
    </citation>
    <scope>NUCLEOTIDE SEQUENCE [LARGE SCALE GENOMIC DNA]</scope>
</reference>
<dbReference type="InterPro" id="IPR017926">
    <property type="entry name" value="GATASE"/>
</dbReference>
<protein>
    <recommendedName>
        <fullName evidence="1">Glutamine amidotransferase domain-containing protein</fullName>
    </recommendedName>
</protein>
<dbReference type="AlphaFoldDB" id="A0A0G4KKE9"/>
<name>A0A0G4KKE9_VERLO</name>
<organism evidence="2 3">
    <name type="scientific">Verticillium longisporum</name>
    <name type="common">Verticillium dahliae var. longisporum</name>
    <dbReference type="NCBI Taxonomy" id="100787"/>
    <lineage>
        <taxon>Eukaryota</taxon>
        <taxon>Fungi</taxon>
        <taxon>Dikarya</taxon>
        <taxon>Ascomycota</taxon>
        <taxon>Pezizomycotina</taxon>
        <taxon>Sordariomycetes</taxon>
        <taxon>Hypocreomycetidae</taxon>
        <taxon>Glomerellales</taxon>
        <taxon>Plectosphaerellaceae</taxon>
        <taxon>Verticillium</taxon>
    </lineage>
</organism>